<dbReference type="Proteomes" id="UP000539175">
    <property type="component" value="Unassembled WGS sequence"/>
</dbReference>
<sequence>MASTTPPLRNIVLVHGAFTDGSSWYPVISRLQAMGYHVTAVQNPLTSLADDVSATEKVLRRQTGGVLLVGHSWGGAVITQAGGAANVKGLVYLSALAPDSGESVSDLLQTLGAPMEGFTPDADGLIWLDDPARFHQVMAADLPMEKARALAAIQQPIATVGFAAKIRKAAWREKPSWYLRTTQDEALPPAIQQAIAQRIGAKTVSIASSHMSLLSHPDQVARLIDGAAREAAR</sequence>
<dbReference type="PANTHER" id="PTHR37017">
    <property type="entry name" value="AB HYDROLASE-1 DOMAIN-CONTAINING PROTEIN-RELATED"/>
    <property type="match status" value="1"/>
</dbReference>
<dbReference type="InterPro" id="IPR029058">
    <property type="entry name" value="AB_hydrolase_fold"/>
</dbReference>
<gene>
    <name evidence="2" type="ORF">FHS74_003835</name>
</gene>
<dbReference type="InterPro" id="IPR052897">
    <property type="entry name" value="Sec-Metab_Biosynth_Hydrolase"/>
</dbReference>
<organism evidence="2 3">
    <name type="scientific">Nitrospirillum iridis</name>
    <dbReference type="NCBI Taxonomy" id="765888"/>
    <lineage>
        <taxon>Bacteria</taxon>
        <taxon>Pseudomonadati</taxon>
        <taxon>Pseudomonadota</taxon>
        <taxon>Alphaproteobacteria</taxon>
        <taxon>Rhodospirillales</taxon>
        <taxon>Azospirillaceae</taxon>
        <taxon>Nitrospirillum</taxon>
    </lineage>
</organism>
<dbReference type="AlphaFoldDB" id="A0A7X0B2L4"/>
<dbReference type="Gene3D" id="3.40.50.1820">
    <property type="entry name" value="alpha/beta hydrolase"/>
    <property type="match status" value="1"/>
</dbReference>
<evidence type="ECO:0000313" key="3">
    <source>
        <dbReference type="Proteomes" id="UP000539175"/>
    </source>
</evidence>
<feature type="domain" description="AB hydrolase-1" evidence="1">
    <location>
        <begin position="11"/>
        <end position="222"/>
    </location>
</feature>
<dbReference type="RefSeq" id="WP_184803544.1">
    <property type="nucleotide sequence ID" value="NZ_JACIIZ010000011.1"/>
</dbReference>
<comment type="caution">
    <text evidence="2">The sequence shown here is derived from an EMBL/GenBank/DDBJ whole genome shotgun (WGS) entry which is preliminary data.</text>
</comment>
<dbReference type="Pfam" id="PF12697">
    <property type="entry name" value="Abhydrolase_6"/>
    <property type="match status" value="1"/>
</dbReference>
<dbReference type="PANTHER" id="PTHR37017:SF11">
    <property type="entry name" value="ESTERASE_LIPASE_THIOESTERASE DOMAIN-CONTAINING PROTEIN"/>
    <property type="match status" value="1"/>
</dbReference>
<proteinExistence type="predicted"/>
<name>A0A7X0B2L4_9PROT</name>
<dbReference type="EMBL" id="JACIIZ010000011">
    <property type="protein sequence ID" value="MBB6253266.1"/>
    <property type="molecule type" value="Genomic_DNA"/>
</dbReference>
<protein>
    <submittedName>
        <fullName evidence="2">Pimeloyl-ACP methyl ester carboxylesterase</fullName>
    </submittedName>
</protein>
<accession>A0A7X0B2L4</accession>
<dbReference type="SUPFAM" id="SSF53474">
    <property type="entry name" value="alpha/beta-Hydrolases"/>
    <property type="match status" value="1"/>
</dbReference>
<reference evidence="2 3" key="1">
    <citation type="submission" date="2020-08" db="EMBL/GenBank/DDBJ databases">
        <title>Genomic Encyclopedia of Type Strains, Phase IV (KMG-IV): sequencing the most valuable type-strain genomes for metagenomic binning, comparative biology and taxonomic classification.</title>
        <authorList>
            <person name="Goeker M."/>
        </authorList>
    </citation>
    <scope>NUCLEOTIDE SEQUENCE [LARGE SCALE GENOMIC DNA]</scope>
    <source>
        <strain evidence="2 3">DSM 22198</strain>
    </source>
</reference>
<evidence type="ECO:0000259" key="1">
    <source>
        <dbReference type="Pfam" id="PF12697"/>
    </source>
</evidence>
<dbReference type="InterPro" id="IPR000073">
    <property type="entry name" value="AB_hydrolase_1"/>
</dbReference>
<evidence type="ECO:0000313" key="2">
    <source>
        <dbReference type="EMBL" id="MBB6253266.1"/>
    </source>
</evidence>
<keyword evidence="3" id="KW-1185">Reference proteome</keyword>